<sequence>FERSRRLQEDLQADLQEDLQEYHPSPVTRTPRPAPIRTRKQERERGREGEGEEVLAAGVVHPIWVREISPPSSGPPGRPPGGPVMNAYRILEDGRIRTPRPRTRKQETQRGRRERRERREREAERERERERRFSQQTWCIQFGVRTPVLIRVATVVPRQDIRRPPPPTAFIGAPDRISLVKNQGIRRVDSRRSSSCTDARNAASTPRSLADSPSMPRSSDVLSSIDKDDSSERTKTSTLAISARVPEESGSERSVSIRRMSVPPPSRDTDFRLRYETTESVRLEFENPLESGSQEFPAFGTGAASTVRTFHRGTSSKLPVCKSSADRLTANAPNRCNGEGLIGSDFIRNDLVHLCGLSMFVRRRLERQRGFCLRWETTENPAALLLDGERIESEKVRARK</sequence>
<dbReference type="EMBL" id="LR905825">
    <property type="protein sequence ID" value="CAD7253661.1"/>
    <property type="molecule type" value="Genomic_DNA"/>
</dbReference>
<reference evidence="2" key="1">
    <citation type="submission" date="2020-11" db="EMBL/GenBank/DDBJ databases">
        <authorList>
            <person name="Tran Van P."/>
        </authorList>
    </citation>
    <scope>NUCLEOTIDE SEQUENCE</scope>
</reference>
<feature type="compositionally biased region" description="Pro residues" evidence="1">
    <location>
        <begin position="72"/>
        <end position="82"/>
    </location>
</feature>
<dbReference type="AlphaFoldDB" id="A0A7R9AG99"/>
<feature type="compositionally biased region" description="Basic and acidic residues" evidence="1">
    <location>
        <begin position="39"/>
        <end position="49"/>
    </location>
</feature>
<evidence type="ECO:0000313" key="2">
    <source>
        <dbReference type="EMBL" id="CAD7253661.1"/>
    </source>
</evidence>
<feature type="compositionally biased region" description="Polar residues" evidence="1">
    <location>
        <begin position="193"/>
        <end position="207"/>
    </location>
</feature>
<gene>
    <name evidence="2" type="ORF">DSTB1V02_LOCUS13409</name>
</gene>
<evidence type="ECO:0000256" key="1">
    <source>
        <dbReference type="SAM" id="MobiDB-lite"/>
    </source>
</evidence>
<proteinExistence type="predicted"/>
<dbReference type="EMBL" id="CAJPEV010006308">
    <property type="protein sequence ID" value="CAG0904029.1"/>
    <property type="molecule type" value="Genomic_DNA"/>
</dbReference>
<protein>
    <submittedName>
        <fullName evidence="2">Uncharacterized protein</fullName>
    </submittedName>
</protein>
<feature type="compositionally biased region" description="Basic and acidic residues" evidence="1">
    <location>
        <begin position="117"/>
        <end position="132"/>
    </location>
</feature>
<organism evidence="2">
    <name type="scientific">Darwinula stevensoni</name>
    <dbReference type="NCBI Taxonomy" id="69355"/>
    <lineage>
        <taxon>Eukaryota</taxon>
        <taxon>Metazoa</taxon>
        <taxon>Ecdysozoa</taxon>
        <taxon>Arthropoda</taxon>
        <taxon>Crustacea</taxon>
        <taxon>Oligostraca</taxon>
        <taxon>Ostracoda</taxon>
        <taxon>Podocopa</taxon>
        <taxon>Podocopida</taxon>
        <taxon>Darwinulocopina</taxon>
        <taxon>Darwinuloidea</taxon>
        <taxon>Darwinulidae</taxon>
        <taxon>Darwinula</taxon>
    </lineage>
</organism>
<feature type="region of interest" description="Disordered" evidence="1">
    <location>
        <begin position="66"/>
        <end position="132"/>
    </location>
</feature>
<feature type="compositionally biased region" description="Basic and acidic residues" evidence="1">
    <location>
        <begin position="225"/>
        <end position="235"/>
    </location>
</feature>
<feature type="non-terminal residue" evidence="2">
    <location>
        <position position="1"/>
    </location>
</feature>
<feature type="region of interest" description="Disordered" evidence="1">
    <location>
        <begin position="1"/>
        <end position="54"/>
    </location>
</feature>
<evidence type="ECO:0000313" key="3">
    <source>
        <dbReference type="Proteomes" id="UP000677054"/>
    </source>
</evidence>
<name>A0A7R9AG99_9CRUS</name>
<keyword evidence="3" id="KW-1185">Reference proteome</keyword>
<feature type="region of interest" description="Disordered" evidence="1">
    <location>
        <begin position="183"/>
        <end position="270"/>
    </location>
</feature>
<accession>A0A7R9AG99</accession>
<dbReference type="Proteomes" id="UP000677054">
    <property type="component" value="Unassembled WGS sequence"/>
</dbReference>